<comment type="subcellular location">
    <subcellularLocation>
        <location evidence="1">Nucleus</location>
    </subcellularLocation>
</comment>
<keyword evidence="4" id="KW-0804">Transcription</keyword>
<keyword evidence="2" id="KW-0805">Transcription regulation</keyword>
<name>W1PV50_AMBTC</name>
<dbReference type="PANTHER" id="PTHR45844">
    <property type="entry name" value="TRANSCRIPTION FACTOR BHLH30"/>
    <property type="match status" value="1"/>
</dbReference>
<dbReference type="InterPro" id="IPR045847">
    <property type="entry name" value="AIG1-like"/>
</dbReference>
<dbReference type="EMBL" id="KI392560">
    <property type="protein sequence ID" value="ERN13912.1"/>
    <property type="molecule type" value="Genomic_DNA"/>
</dbReference>
<dbReference type="PANTHER" id="PTHR45844:SF2">
    <property type="entry name" value="TRANSCRIPTION FACTOR BHLH30"/>
    <property type="match status" value="1"/>
</dbReference>
<keyword evidence="3" id="KW-0238">DNA-binding</keyword>
<dbReference type="SUPFAM" id="SSF47459">
    <property type="entry name" value="HLH, helix-loop-helix DNA-binding domain"/>
    <property type="match status" value="1"/>
</dbReference>
<dbReference type="InterPro" id="IPR036638">
    <property type="entry name" value="HLH_DNA-bd_sf"/>
</dbReference>
<dbReference type="Proteomes" id="UP000017836">
    <property type="component" value="Unassembled WGS sequence"/>
</dbReference>
<dbReference type="HOGENOM" id="CLU_1043296_0_0_1"/>
<dbReference type="InterPro" id="IPR045865">
    <property type="entry name" value="ACT-like_dom_sf"/>
</dbReference>
<sequence>MGSSFFGSDFLCFYGNGDDECCFDYGNGAVGFGGVIGEEWGWGRKKALVLDGSRGELVEEVPRAVVTEAKNAAALRSHSDAERRRRERINAHLNTLRALISGPNKMDKASLLAQVINHLRDSKRKADEISKGSLIPTAFDEVRVENEADGPNKEGVFLRVSLCCDDRPDLLIDLKRTLQNLRLKIISAEISTLGGRVKNVFVLTTCKENGDANKHQAVNDAAKNLVTCSDNSHAKCADEGADLLHEDNGGRSTSRAQWRLPRHLMRP</sequence>
<dbReference type="PROSITE" id="PS50888">
    <property type="entry name" value="BHLH"/>
    <property type="match status" value="1"/>
</dbReference>
<dbReference type="GO" id="GO:0003677">
    <property type="term" value="F:DNA binding"/>
    <property type="evidence" value="ECO:0007669"/>
    <property type="project" value="UniProtKB-KW"/>
</dbReference>
<proteinExistence type="predicted"/>
<dbReference type="STRING" id="13333.W1PV50"/>
<dbReference type="GO" id="GO:0046983">
    <property type="term" value="F:protein dimerization activity"/>
    <property type="evidence" value="ECO:0007669"/>
    <property type="project" value="InterPro"/>
</dbReference>
<gene>
    <name evidence="7" type="ORF">AMTR_s00021p00102740</name>
</gene>
<dbReference type="SMART" id="SM00353">
    <property type="entry name" value="HLH"/>
    <property type="match status" value="1"/>
</dbReference>
<evidence type="ECO:0000256" key="3">
    <source>
        <dbReference type="ARBA" id="ARBA00023125"/>
    </source>
</evidence>
<protein>
    <recommendedName>
        <fullName evidence="6">BHLH domain-containing protein</fullName>
    </recommendedName>
</protein>
<dbReference type="Pfam" id="PF22754">
    <property type="entry name" value="bHLH-TF_ACT-like_plant"/>
    <property type="match status" value="1"/>
</dbReference>
<dbReference type="SUPFAM" id="SSF55021">
    <property type="entry name" value="ACT-like"/>
    <property type="match status" value="1"/>
</dbReference>
<organism evidence="7 8">
    <name type="scientific">Amborella trichopoda</name>
    <dbReference type="NCBI Taxonomy" id="13333"/>
    <lineage>
        <taxon>Eukaryota</taxon>
        <taxon>Viridiplantae</taxon>
        <taxon>Streptophyta</taxon>
        <taxon>Embryophyta</taxon>
        <taxon>Tracheophyta</taxon>
        <taxon>Spermatophyta</taxon>
        <taxon>Magnoliopsida</taxon>
        <taxon>Amborellales</taxon>
        <taxon>Amborellaceae</taxon>
        <taxon>Amborella</taxon>
    </lineage>
</organism>
<evidence type="ECO:0000256" key="4">
    <source>
        <dbReference type="ARBA" id="ARBA00023163"/>
    </source>
</evidence>
<dbReference type="GO" id="GO:0005634">
    <property type="term" value="C:nucleus"/>
    <property type="evidence" value="ECO:0007669"/>
    <property type="project" value="UniProtKB-SubCell"/>
</dbReference>
<dbReference type="Gramene" id="ERN13912">
    <property type="protein sequence ID" value="ERN13912"/>
    <property type="gene ID" value="AMTR_s00021p00102740"/>
</dbReference>
<dbReference type="OMA" id="HAKCADE"/>
<evidence type="ECO:0000256" key="5">
    <source>
        <dbReference type="ARBA" id="ARBA00023242"/>
    </source>
</evidence>
<evidence type="ECO:0000256" key="1">
    <source>
        <dbReference type="ARBA" id="ARBA00004123"/>
    </source>
</evidence>
<evidence type="ECO:0000256" key="2">
    <source>
        <dbReference type="ARBA" id="ARBA00023015"/>
    </source>
</evidence>
<dbReference type="eggNOG" id="KOG3561">
    <property type="taxonomic scope" value="Eukaryota"/>
</dbReference>
<dbReference type="AlphaFoldDB" id="W1PV50"/>
<accession>W1PV50</accession>
<dbReference type="InterPro" id="IPR011598">
    <property type="entry name" value="bHLH_dom"/>
</dbReference>
<feature type="domain" description="BHLH" evidence="6">
    <location>
        <begin position="73"/>
        <end position="122"/>
    </location>
</feature>
<dbReference type="CDD" id="cd11455">
    <property type="entry name" value="bHLH_AtAIG1_like"/>
    <property type="match status" value="1"/>
</dbReference>
<keyword evidence="5" id="KW-0539">Nucleus</keyword>
<dbReference type="Gene3D" id="4.10.280.10">
    <property type="entry name" value="Helix-loop-helix DNA-binding domain"/>
    <property type="match status" value="1"/>
</dbReference>
<evidence type="ECO:0000259" key="6">
    <source>
        <dbReference type="PROSITE" id="PS50888"/>
    </source>
</evidence>
<dbReference type="InterPro" id="IPR054502">
    <property type="entry name" value="bHLH-TF_ACT-like_plant"/>
</dbReference>
<evidence type="ECO:0000313" key="7">
    <source>
        <dbReference type="EMBL" id="ERN13912.1"/>
    </source>
</evidence>
<keyword evidence="8" id="KW-1185">Reference proteome</keyword>
<dbReference type="Pfam" id="PF00010">
    <property type="entry name" value="HLH"/>
    <property type="match status" value="1"/>
</dbReference>
<reference evidence="8" key="1">
    <citation type="journal article" date="2013" name="Science">
        <title>The Amborella genome and the evolution of flowering plants.</title>
        <authorList>
            <consortium name="Amborella Genome Project"/>
        </authorList>
    </citation>
    <scope>NUCLEOTIDE SEQUENCE [LARGE SCALE GENOMIC DNA]</scope>
</reference>
<evidence type="ECO:0000313" key="8">
    <source>
        <dbReference type="Proteomes" id="UP000017836"/>
    </source>
</evidence>
<dbReference type="GO" id="GO:0003700">
    <property type="term" value="F:DNA-binding transcription factor activity"/>
    <property type="evidence" value="ECO:0007669"/>
    <property type="project" value="InterPro"/>
</dbReference>